<evidence type="ECO:0000313" key="6">
    <source>
        <dbReference type="Proteomes" id="UP000275078"/>
    </source>
</evidence>
<protein>
    <recommendedName>
        <fullName evidence="4">Transcription initiation factor TFIID subunit 1 histone acetyltransferase domain-containing protein</fullName>
    </recommendedName>
</protein>
<dbReference type="Proteomes" id="UP000275078">
    <property type="component" value="Unassembled WGS sequence"/>
</dbReference>
<name>A0A3N4IGV3_ASCIM</name>
<dbReference type="PANTHER" id="PTHR13900">
    <property type="entry name" value="TRANSCRIPTION INITIATION FACTOR TFIID"/>
    <property type="match status" value="1"/>
</dbReference>
<feature type="region of interest" description="Disordered" evidence="3">
    <location>
        <begin position="1"/>
        <end position="143"/>
    </location>
</feature>
<feature type="region of interest" description="Disordered" evidence="3">
    <location>
        <begin position="1036"/>
        <end position="1102"/>
    </location>
</feature>
<dbReference type="GO" id="GO:0016251">
    <property type="term" value="F:RNA polymerase II general transcription initiation factor activity"/>
    <property type="evidence" value="ECO:0007669"/>
    <property type="project" value="InterPro"/>
</dbReference>
<dbReference type="GO" id="GO:0051123">
    <property type="term" value="P:RNA polymerase II preinitiation complex assembly"/>
    <property type="evidence" value="ECO:0007669"/>
    <property type="project" value="TreeGrafter"/>
</dbReference>
<dbReference type="GO" id="GO:0017025">
    <property type="term" value="F:TBP-class protein binding"/>
    <property type="evidence" value="ECO:0007669"/>
    <property type="project" value="InterPro"/>
</dbReference>
<dbReference type="OrthoDB" id="5752at2759"/>
<feature type="compositionally biased region" description="Acidic residues" evidence="3">
    <location>
        <begin position="50"/>
        <end position="69"/>
    </location>
</feature>
<organism evidence="5 6">
    <name type="scientific">Ascobolus immersus RN42</name>
    <dbReference type="NCBI Taxonomy" id="1160509"/>
    <lineage>
        <taxon>Eukaryota</taxon>
        <taxon>Fungi</taxon>
        <taxon>Dikarya</taxon>
        <taxon>Ascomycota</taxon>
        <taxon>Pezizomycotina</taxon>
        <taxon>Pezizomycetes</taxon>
        <taxon>Pezizales</taxon>
        <taxon>Ascobolaceae</taxon>
        <taxon>Ascobolus</taxon>
    </lineage>
</organism>
<evidence type="ECO:0000313" key="5">
    <source>
        <dbReference type="EMBL" id="RPA83380.1"/>
    </source>
</evidence>
<proteinExistence type="predicted"/>
<feature type="compositionally biased region" description="Basic and acidic residues" evidence="3">
    <location>
        <begin position="110"/>
        <end position="129"/>
    </location>
</feature>
<feature type="compositionally biased region" description="Acidic residues" evidence="3">
    <location>
        <begin position="99"/>
        <end position="109"/>
    </location>
</feature>
<feature type="compositionally biased region" description="Basic and acidic residues" evidence="3">
    <location>
        <begin position="1036"/>
        <end position="1045"/>
    </location>
</feature>
<gene>
    <name evidence="5" type="ORF">BJ508DRAFT_413575</name>
</gene>
<dbReference type="EMBL" id="ML119665">
    <property type="protein sequence ID" value="RPA83380.1"/>
    <property type="molecule type" value="Genomic_DNA"/>
</dbReference>
<dbReference type="Pfam" id="PF12157">
    <property type="entry name" value="DUF3591"/>
    <property type="match status" value="1"/>
</dbReference>
<keyword evidence="2" id="KW-0539">Nucleus</keyword>
<feature type="compositionally biased region" description="Polar residues" evidence="3">
    <location>
        <begin position="941"/>
        <end position="950"/>
    </location>
</feature>
<dbReference type="InterPro" id="IPR022591">
    <property type="entry name" value="TAF1_HAT_dom"/>
</dbReference>
<sequence length="1148" mass="130199">MASPKSSKLSAEEQAAEDALIQKMMSGTDESLNLLLAEDHSREEEKAEDAVDYEDFDDLDDLPDEEPAEEETKPKLEDDDEDDFMKGLEEENAAGMQDADGDDDMVDELFGEHDDSMDIPGHRGSDDVRMGSSPGPEDGRDRLDRYDEDADAELDDQVHIKEEPMELHQFPPVREKTREQILAEIYKHFPYVNLNQQQPIRMVKLNYRKVATYVPKLHREPKRLVPTKQALEIEPDSVKLYRANNNTTSIQSALTAAHSTDSRRVVLVEHIDDTVSDSTQQVGEGEGEEAESWWCELGEGTGARIETEDSKASQQKDESGRVKFERDLEIISEDWDKMVALADDKKKRNKDSNTSGPLTKRPKLLPRYIDDLPSSWPFTLEDVDPSMVARVTLDLNDPNLLIEKLDGNEVRKSVRIGREFRGLNSKAKQDLMFQRYNISNDEAYDALKENHQNKVRSTLSEMEIVHSLPALRLQTPYYKTRLSVRDARNFHRPELKFYTDIPLRFSRMKWRKKKTYRGVDPQQVLQKTADLSLSDNTPFILFEYSEEHPIVMANFGMGGRIINYYRRKGPQDEYRPKAELGEAYVLMPQDRSPFWNFGTVDPGETVPALCNRMTRAPIFKQNPKPTDFLVIRTRTNAEGDHYYLRTIPHIFTVGQVFPVMDVPGPHSRKVTNANRNRLKMVCYRVLKRKPEKAITVKDIAGHFPENTEMQSRQKMKEFMSYHKEKQLWEMRPGEILPDEAALRALVSPETVCLLDAMQVGVRYLEDSGYNKDVHGHGWDDSDDEKEEESFEQTMAPWVITRNFLEATQGKAMLKLYGEGDPTGRGEAFSFIRTSMKGGFKAAGESIDEKMDKAKLKELGGHSYNVAKQQKSYEESIQKIWNNQKTSLQNTEEMTEEQMLDAQRDEEMNGTGFDRGKTPRSEAVTPSPWGRGGGGFGDDDNASQFSASQFGPSSKNFGKVLKISRRVRDPATGQIKTQVEFVEDAHVIRLYKQERKRIVSKKFASNEYENIAPTGDHSVDEENKKAMEAELARLLNNRERRLVRENQRKKKHGPGQMDDQGSPDNMDSPGGFGTPGYGPPTPSESGGKKKKGKGDNLTSRKCTSCGMVGHIKTNKKLCPNANPELAAKMGWTGSGSMTDGMSMGGSFGP</sequence>
<dbReference type="AlphaFoldDB" id="A0A3N4IGV3"/>
<accession>A0A3N4IGV3</accession>
<feature type="compositionally biased region" description="Basic and acidic residues" evidence="3">
    <location>
        <begin position="37"/>
        <end position="49"/>
    </location>
</feature>
<feature type="region of interest" description="Disordered" evidence="3">
    <location>
        <begin position="907"/>
        <end position="950"/>
    </location>
</feature>
<dbReference type="STRING" id="1160509.A0A3N4IGV3"/>
<evidence type="ECO:0000259" key="4">
    <source>
        <dbReference type="Pfam" id="PF12157"/>
    </source>
</evidence>
<dbReference type="InterPro" id="IPR040240">
    <property type="entry name" value="TAF1"/>
</dbReference>
<dbReference type="GO" id="GO:0004402">
    <property type="term" value="F:histone acetyltransferase activity"/>
    <property type="evidence" value="ECO:0007669"/>
    <property type="project" value="InterPro"/>
</dbReference>
<evidence type="ECO:0000256" key="3">
    <source>
        <dbReference type="SAM" id="MobiDB-lite"/>
    </source>
</evidence>
<evidence type="ECO:0000256" key="2">
    <source>
        <dbReference type="ARBA" id="ARBA00023242"/>
    </source>
</evidence>
<reference evidence="5 6" key="1">
    <citation type="journal article" date="2018" name="Nat. Ecol. Evol.">
        <title>Pezizomycetes genomes reveal the molecular basis of ectomycorrhizal truffle lifestyle.</title>
        <authorList>
            <person name="Murat C."/>
            <person name="Payen T."/>
            <person name="Noel B."/>
            <person name="Kuo A."/>
            <person name="Morin E."/>
            <person name="Chen J."/>
            <person name="Kohler A."/>
            <person name="Krizsan K."/>
            <person name="Balestrini R."/>
            <person name="Da Silva C."/>
            <person name="Montanini B."/>
            <person name="Hainaut M."/>
            <person name="Levati E."/>
            <person name="Barry K.W."/>
            <person name="Belfiori B."/>
            <person name="Cichocki N."/>
            <person name="Clum A."/>
            <person name="Dockter R.B."/>
            <person name="Fauchery L."/>
            <person name="Guy J."/>
            <person name="Iotti M."/>
            <person name="Le Tacon F."/>
            <person name="Lindquist E.A."/>
            <person name="Lipzen A."/>
            <person name="Malagnac F."/>
            <person name="Mello A."/>
            <person name="Molinier V."/>
            <person name="Miyauchi S."/>
            <person name="Poulain J."/>
            <person name="Riccioni C."/>
            <person name="Rubini A."/>
            <person name="Sitrit Y."/>
            <person name="Splivallo R."/>
            <person name="Traeger S."/>
            <person name="Wang M."/>
            <person name="Zifcakova L."/>
            <person name="Wipf D."/>
            <person name="Zambonelli A."/>
            <person name="Paolocci F."/>
            <person name="Nowrousian M."/>
            <person name="Ottonello S."/>
            <person name="Baldrian P."/>
            <person name="Spatafora J.W."/>
            <person name="Henrissat B."/>
            <person name="Nagy L.G."/>
            <person name="Aury J.M."/>
            <person name="Wincker P."/>
            <person name="Grigoriev I.V."/>
            <person name="Bonfante P."/>
            <person name="Martin F.M."/>
        </authorList>
    </citation>
    <scope>NUCLEOTIDE SEQUENCE [LARGE SCALE GENOMIC DNA]</scope>
    <source>
        <strain evidence="5 6">RN42</strain>
    </source>
</reference>
<evidence type="ECO:0000256" key="1">
    <source>
        <dbReference type="ARBA" id="ARBA00004123"/>
    </source>
</evidence>
<comment type="subcellular location">
    <subcellularLocation>
        <location evidence="1">Nucleus</location>
    </subcellularLocation>
</comment>
<dbReference type="GO" id="GO:0005669">
    <property type="term" value="C:transcription factor TFIID complex"/>
    <property type="evidence" value="ECO:0007669"/>
    <property type="project" value="InterPro"/>
</dbReference>
<keyword evidence="6" id="KW-1185">Reference proteome</keyword>
<feature type="domain" description="Transcription initiation factor TFIID subunit 1 histone acetyltransferase" evidence="4">
    <location>
        <begin position="436"/>
        <end position="887"/>
    </location>
</feature>
<dbReference type="PANTHER" id="PTHR13900:SF0">
    <property type="entry name" value="TRANSCRIPTION INITIATION FACTOR TFIID SUBUNIT 1"/>
    <property type="match status" value="1"/>
</dbReference>